<dbReference type="PANTHER" id="PTHR43591">
    <property type="entry name" value="METHYLTRANSFERASE"/>
    <property type="match status" value="1"/>
</dbReference>
<dbReference type="CDD" id="cd02440">
    <property type="entry name" value="AdoMet_MTases"/>
    <property type="match status" value="1"/>
</dbReference>
<feature type="domain" description="Methyltransferase" evidence="1">
    <location>
        <begin position="46"/>
        <end position="143"/>
    </location>
</feature>
<dbReference type="Gene3D" id="3.40.50.150">
    <property type="entry name" value="Vaccinia Virus protein VP39"/>
    <property type="match status" value="1"/>
</dbReference>
<organism evidence="2 3">
    <name type="scientific">Alkaliphilus hydrothermalis</name>
    <dbReference type="NCBI Taxonomy" id="1482730"/>
    <lineage>
        <taxon>Bacteria</taxon>
        <taxon>Bacillati</taxon>
        <taxon>Bacillota</taxon>
        <taxon>Clostridia</taxon>
        <taxon>Peptostreptococcales</taxon>
        <taxon>Natronincolaceae</taxon>
        <taxon>Alkaliphilus</taxon>
    </lineage>
</organism>
<reference evidence="2 3" key="1">
    <citation type="submission" date="2021-01" db="EMBL/GenBank/DDBJ databases">
        <title>Genomic Encyclopedia of Type Strains, Phase IV (KMG-IV): sequencing the most valuable type-strain genomes for metagenomic binning, comparative biology and taxonomic classification.</title>
        <authorList>
            <person name="Goeker M."/>
        </authorList>
    </citation>
    <scope>NUCLEOTIDE SEQUENCE [LARGE SCALE GENOMIC DNA]</scope>
    <source>
        <strain evidence="2 3">DSM 25890</strain>
    </source>
</reference>
<comment type="caution">
    <text evidence="2">The sequence shown here is derived from an EMBL/GenBank/DDBJ whole genome shotgun (WGS) entry which is preliminary data.</text>
</comment>
<dbReference type="EMBL" id="JAFBEE010000001">
    <property type="protein sequence ID" value="MBM7613799.1"/>
    <property type="molecule type" value="Genomic_DNA"/>
</dbReference>
<name>A0ABS2NLI5_9FIRM</name>
<protein>
    <submittedName>
        <fullName evidence="2">Ubiquinone/menaquinone biosynthesis C-methylase UbiE</fullName>
    </submittedName>
</protein>
<dbReference type="Pfam" id="PF13649">
    <property type="entry name" value="Methyltransf_25"/>
    <property type="match status" value="1"/>
</dbReference>
<dbReference type="SUPFAM" id="SSF53335">
    <property type="entry name" value="S-adenosyl-L-methionine-dependent methyltransferases"/>
    <property type="match status" value="1"/>
</dbReference>
<dbReference type="RefSeq" id="WP_204400065.1">
    <property type="nucleotide sequence ID" value="NZ_JAFBEE010000001.1"/>
</dbReference>
<keyword evidence="3" id="KW-1185">Reference proteome</keyword>
<proteinExistence type="predicted"/>
<dbReference type="InterPro" id="IPR029063">
    <property type="entry name" value="SAM-dependent_MTases_sf"/>
</dbReference>
<evidence type="ECO:0000259" key="1">
    <source>
        <dbReference type="Pfam" id="PF13649"/>
    </source>
</evidence>
<dbReference type="Proteomes" id="UP001314796">
    <property type="component" value="Unassembled WGS sequence"/>
</dbReference>
<dbReference type="InterPro" id="IPR041698">
    <property type="entry name" value="Methyltransf_25"/>
</dbReference>
<sequence>MSEIVRKYYDENAEQEWKRLQDPYSKIEFEGTMYLINKYFPKVGAVCDIGAGPGRYSIELIKKGYNTTLLEFSNKELEIAKEKIQELDLVAEAFHCRDARDLSVFTDNQFDALLVMGPLYHLINKEDRRKVLEESYRVLKPNGVAIIAYINSWGAIKAGISEFPESYSNIDALYKYLGEQSLSADVGFTECYFTTPPKALEEVADAGFDIVSYAGVEGFAAGFSNEIIKLYNENPEAYMNIVKASAENCESPQFRDATEHLHIVVHKNRK</sequence>
<evidence type="ECO:0000313" key="2">
    <source>
        <dbReference type="EMBL" id="MBM7613799.1"/>
    </source>
</evidence>
<evidence type="ECO:0000313" key="3">
    <source>
        <dbReference type="Proteomes" id="UP001314796"/>
    </source>
</evidence>
<accession>A0ABS2NLI5</accession>
<gene>
    <name evidence="2" type="ORF">JOC73_000307</name>
</gene>
<keyword evidence="2" id="KW-0830">Ubiquinone</keyword>